<keyword evidence="10" id="KW-0325">Glycoprotein</keyword>
<keyword evidence="12" id="KW-0407">Ion channel</keyword>
<evidence type="ECO:0000256" key="10">
    <source>
        <dbReference type="ARBA" id="ARBA00023180"/>
    </source>
</evidence>
<keyword evidence="8 13" id="KW-0472">Membrane</keyword>
<sequence>AETMAPSYLPTPLLFFACVLAVAVCGPAESYNKLSVIRLHQSTHTPVLPHMKTDTHSLHHNRSQRPLPSYSLSVTEAGRTTEEGLAAFLSYAAVEVNLYLLYDLTNYEVDELVRNHQENYNMSKSVTLIQYSEDLSYLKEVLTTRATHLGTRHMLVLCSTQHTIRIFQYVRQKQLESPSIWWLVVGETDVLQSLQPLLWEGSLVTLALRTSPTTSNFMVSKVDHTGLPIGRQLIVTANNNWPFFGLKKLGDGEVEAETGIDIQIMNTLGQFLNFTYHVVSPADGQWGGPLPDGTVSGLIGQVARREAHVAICEITVTESRETVVDFTFPYYLESMTLASRTPAEKTRAFAVFSPFTLKVWLCITVSTVAIGPLMSLLGLMLCVSGHPHYQLRDYSFNMFRNMVTQGNLLTTPHWPLRLMFFFWYLFCFYICVLYSGTLTAVLVMPAYEKPIDNLENLAGAVADGFDIGTVGSTNVEFVFKEATGGIYKEVWGLFNHKDRSKSFFDTPDMGFDQILKAKFVMLNPRLNSEVRAAKRGRHKFYLGRQSYYPQNYGIACNKGAPFIPNFNKMLMRISQAGLIFHWKEQEIQRAAFFILVMGFLVAAVVFGLEHAASVLVLSKMSELAESHSNSL</sequence>
<dbReference type="Proteomes" id="UP000747542">
    <property type="component" value="Unassembled WGS sequence"/>
</dbReference>
<dbReference type="PANTHER" id="PTHR42643">
    <property type="entry name" value="IONOTROPIC RECEPTOR 20A-RELATED"/>
    <property type="match status" value="1"/>
</dbReference>
<evidence type="ECO:0000256" key="11">
    <source>
        <dbReference type="ARBA" id="ARBA00023286"/>
    </source>
</evidence>
<feature type="domain" description="Ionotropic glutamate receptor C-terminal" evidence="15">
    <location>
        <begin position="232"/>
        <end position="589"/>
    </location>
</feature>
<evidence type="ECO:0000256" key="1">
    <source>
        <dbReference type="ARBA" id="ARBA00004651"/>
    </source>
</evidence>
<feature type="domain" description="Ionotropic glutamate receptor L-glutamate and glycine-binding" evidence="16">
    <location>
        <begin position="242"/>
        <end position="304"/>
    </location>
</feature>
<evidence type="ECO:0000256" key="14">
    <source>
        <dbReference type="SAM" id="SignalP"/>
    </source>
</evidence>
<dbReference type="PANTHER" id="PTHR42643:SF24">
    <property type="entry name" value="IONOTROPIC RECEPTOR 60A"/>
    <property type="match status" value="1"/>
</dbReference>
<feature type="transmembrane region" description="Helical" evidence="13">
    <location>
        <begin position="357"/>
        <end position="383"/>
    </location>
</feature>
<evidence type="ECO:0000256" key="7">
    <source>
        <dbReference type="ARBA" id="ARBA00023065"/>
    </source>
</evidence>
<keyword evidence="3" id="KW-0813">Transport</keyword>
<dbReference type="SMART" id="SM00079">
    <property type="entry name" value="PBPe"/>
    <property type="match status" value="1"/>
</dbReference>
<evidence type="ECO:0000256" key="5">
    <source>
        <dbReference type="ARBA" id="ARBA00022692"/>
    </source>
</evidence>
<dbReference type="Pfam" id="PF00060">
    <property type="entry name" value="Lig_chan"/>
    <property type="match status" value="1"/>
</dbReference>
<dbReference type="GO" id="GO:0015276">
    <property type="term" value="F:ligand-gated monoatomic ion channel activity"/>
    <property type="evidence" value="ECO:0007669"/>
    <property type="project" value="InterPro"/>
</dbReference>
<dbReference type="Gene3D" id="3.40.190.10">
    <property type="entry name" value="Periplasmic binding protein-like II"/>
    <property type="match status" value="1"/>
</dbReference>
<evidence type="ECO:0000256" key="8">
    <source>
        <dbReference type="ARBA" id="ARBA00023136"/>
    </source>
</evidence>
<evidence type="ECO:0000259" key="15">
    <source>
        <dbReference type="SMART" id="SM00079"/>
    </source>
</evidence>
<keyword evidence="11" id="KW-1071">Ligand-gated ion channel</keyword>
<keyword evidence="6 13" id="KW-1133">Transmembrane helix</keyword>
<dbReference type="SUPFAM" id="SSF53850">
    <property type="entry name" value="Periplasmic binding protein-like II"/>
    <property type="match status" value="1"/>
</dbReference>
<dbReference type="InterPro" id="IPR052192">
    <property type="entry name" value="Insect_Ionotropic_Sensory_Rcpt"/>
</dbReference>
<evidence type="ECO:0000256" key="9">
    <source>
        <dbReference type="ARBA" id="ARBA00023170"/>
    </source>
</evidence>
<dbReference type="GO" id="GO:0005886">
    <property type="term" value="C:plasma membrane"/>
    <property type="evidence" value="ECO:0007669"/>
    <property type="project" value="UniProtKB-SubCell"/>
</dbReference>
<keyword evidence="14" id="KW-0732">Signal</keyword>
<keyword evidence="18" id="KW-1185">Reference proteome</keyword>
<reference evidence="17" key="1">
    <citation type="journal article" date="2021" name="Sci. Adv.">
        <title>The American lobster genome reveals insights on longevity, neural, and immune adaptations.</title>
        <authorList>
            <person name="Polinski J.M."/>
            <person name="Zimin A.V."/>
            <person name="Clark K.F."/>
            <person name="Kohn A.B."/>
            <person name="Sadowski N."/>
            <person name="Timp W."/>
            <person name="Ptitsyn A."/>
            <person name="Khanna P."/>
            <person name="Romanova D.Y."/>
            <person name="Williams P."/>
            <person name="Greenwood S.J."/>
            <person name="Moroz L.L."/>
            <person name="Walt D.R."/>
            <person name="Bodnar A.G."/>
        </authorList>
    </citation>
    <scope>NUCLEOTIDE SEQUENCE</scope>
    <source>
        <strain evidence="17">GMGI-L3</strain>
    </source>
</reference>
<evidence type="ECO:0000256" key="13">
    <source>
        <dbReference type="SAM" id="Phobius"/>
    </source>
</evidence>
<dbReference type="GO" id="GO:0050906">
    <property type="term" value="P:detection of stimulus involved in sensory perception"/>
    <property type="evidence" value="ECO:0007669"/>
    <property type="project" value="UniProtKB-ARBA"/>
</dbReference>
<comment type="similarity">
    <text evidence="2">Belongs to the glutamate-gated ion channel (TC 1.A.10.1) family.</text>
</comment>
<evidence type="ECO:0000256" key="2">
    <source>
        <dbReference type="ARBA" id="ARBA00008685"/>
    </source>
</evidence>
<evidence type="ECO:0000256" key="6">
    <source>
        <dbReference type="ARBA" id="ARBA00022989"/>
    </source>
</evidence>
<dbReference type="Gene3D" id="1.10.287.70">
    <property type="match status" value="1"/>
</dbReference>
<dbReference type="EMBL" id="JAHLQT010003055">
    <property type="protein sequence ID" value="KAG7176544.1"/>
    <property type="molecule type" value="Genomic_DNA"/>
</dbReference>
<organism evidence="17 18">
    <name type="scientific">Homarus americanus</name>
    <name type="common">American lobster</name>
    <dbReference type="NCBI Taxonomy" id="6706"/>
    <lineage>
        <taxon>Eukaryota</taxon>
        <taxon>Metazoa</taxon>
        <taxon>Ecdysozoa</taxon>
        <taxon>Arthropoda</taxon>
        <taxon>Crustacea</taxon>
        <taxon>Multicrustacea</taxon>
        <taxon>Malacostraca</taxon>
        <taxon>Eumalacostraca</taxon>
        <taxon>Eucarida</taxon>
        <taxon>Decapoda</taxon>
        <taxon>Pleocyemata</taxon>
        <taxon>Astacidea</taxon>
        <taxon>Nephropoidea</taxon>
        <taxon>Nephropidae</taxon>
        <taxon>Homarus</taxon>
    </lineage>
</organism>
<name>A0A8J5NBU3_HOMAM</name>
<feature type="transmembrane region" description="Helical" evidence="13">
    <location>
        <begin position="590"/>
        <end position="617"/>
    </location>
</feature>
<proteinExistence type="inferred from homology"/>
<dbReference type="Pfam" id="PF10613">
    <property type="entry name" value="Lig_chan-Glu_bd"/>
    <property type="match status" value="1"/>
</dbReference>
<dbReference type="SMART" id="SM00918">
    <property type="entry name" value="Lig_chan-Glu_bd"/>
    <property type="match status" value="1"/>
</dbReference>
<comment type="subcellular location">
    <subcellularLocation>
        <location evidence="1">Cell membrane</location>
        <topology evidence="1">Multi-pass membrane protein</topology>
    </subcellularLocation>
</comment>
<dbReference type="InterPro" id="IPR001320">
    <property type="entry name" value="Iontro_rcpt_C"/>
</dbReference>
<feature type="transmembrane region" description="Helical" evidence="13">
    <location>
        <begin position="421"/>
        <end position="447"/>
    </location>
</feature>
<evidence type="ECO:0000256" key="3">
    <source>
        <dbReference type="ARBA" id="ARBA00022448"/>
    </source>
</evidence>
<comment type="caution">
    <text evidence="17">The sequence shown here is derived from an EMBL/GenBank/DDBJ whole genome shotgun (WGS) entry which is preliminary data.</text>
</comment>
<accession>A0A8J5NBU3</accession>
<keyword evidence="7" id="KW-0406">Ion transport</keyword>
<keyword evidence="5 13" id="KW-0812">Transmembrane</keyword>
<dbReference type="AlphaFoldDB" id="A0A8J5NBU3"/>
<evidence type="ECO:0000313" key="18">
    <source>
        <dbReference type="Proteomes" id="UP000747542"/>
    </source>
</evidence>
<keyword evidence="9 17" id="KW-0675">Receptor</keyword>
<feature type="non-terminal residue" evidence="17">
    <location>
        <position position="1"/>
    </location>
</feature>
<gene>
    <name evidence="17" type="primary">Grid1-L25</name>
    <name evidence="17" type="ORF">Hamer_G015340</name>
</gene>
<evidence type="ECO:0000256" key="4">
    <source>
        <dbReference type="ARBA" id="ARBA00022475"/>
    </source>
</evidence>
<feature type="chain" id="PRO_5035264428" evidence="14">
    <location>
        <begin position="22"/>
        <end position="631"/>
    </location>
</feature>
<keyword evidence="4" id="KW-1003">Cell membrane</keyword>
<feature type="signal peptide" evidence="14">
    <location>
        <begin position="1"/>
        <end position="21"/>
    </location>
</feature>
<protein>
    <submittedName>
        <fullName evidence="17">Glutamate receptor ionotropic, delta-1-like 25</fullName>
    </submittedName>
</protein>
<evidence type="ECO:0000313" key="17">
    <source>
        <dbReference type="EMBL" id="KAG7176544.1"/>
    </source>
</evidence>
<dbReference type="InterPro" id="IPR019594">
    <property type="entry name" value="Glu/Gly-bd"/>
</dbReference>
<evidence type="ECO:0000256" key="12">
    <source>
        <dbReference type="ARBA" id="ARBA00023303"/>
    </source>
</evidence>
<evidence type="ECO:0000259" key="16">
    <source>
        <dbReference type="SMART" id="SM00918"/>
    </source>
</evidence>